<keyword evidence="5" id="KW-0805">Transcription regulation</keyword>
<feature type="domain" description="CW-type" evidence="11">
    <location>
        <begin position="87"/>
        <end position="142"/>
    </location>
</feature>
<keyword evidence="8" id="KW-0539">Nucleus</keyword>
<feature type="compositionally biased region" description="Low complexity" evidence="9">
    <location>
        <begin position="1"/>
        <end position="11"/>
    </location>
</feature>
<dbReference type="Gene3D" id="3.30.890.10">
    <property type="entry name" value="Methyl-cpg-binding Protein 2, Chain A"/>
    <property type="match status" value="1"/>
</dbReference>
<name>A0A1D1XR18_9ARAE</name>
<dbReference type="GO" id="GO:0005634">
    <property type="term" value="C:nucleus"/>
    <property type="evidence" value="ECO:0007669"/>
    <property type="project" value="UniProtKB-SubCell"/>
</dbReference>
<keyword evidence="7" id="KW-0804">Transcription</keyword>
<dbReference type="GO" id="GO:0008270">
    <property type="term" value="F:zinc ion binding"/>
    <property type="evidence" value="ECO:0007669"/>
    <property type="project" value="UniProtKB-KW"/>
</dbReference>
<evidence type="ECO:0000256" key="7">
    <source>
        <dbReference type="ARBA" id="ARBA00023163"/>
    </source>
</evidence>
<dbReference type="PANTHER" id="PTHR12396">
    <property type="entry name" value="METHYL-CPG BINDING PROTEIN, MBD"/>
    <property type="match status" value="1"/>
</dbReference>
<feature type="non-terminal residue" evidence="12">
    <location>
        <position position="1"/>
    </location>
</feature>
<comment type="subcellular location">
    <subcellularLocation>
        <location evidence="1">Nucleus</location>
    </subcellularLocation>
</comment>
<evidence type="ECO:0000256" key="8">
    <source>
        <dbReference type="ARBA" id="ARBA00023242"/>
    </source>
</evidence>
<organism evidence="12">
    <name type="scientific">Anthurium amnicola</name>
    <dbReference type="NCBI Taxonomy" id="1678845"/>
    <lineage>
        <taxon>Eukaryota</taxon>
        <taxon>Viridiplantae</taxon>
        <taxon>Streptophyta</taxon>
        <taxon>Embryophyta</taxon>
        <taxon>Tracheophyta</taxon>
        <taxon>Spermatophyta</taxon>
        <taxon>Magnoliopsida</taxon>
        <taxon>Liliopsida</taxon>
        <taxon>Araceae</taxon>
        <taxon>Pothoideae</taxon>
        <taxon>Potheae</taxon>
        <taxon>Anthurium</taxon>
    </lineage>
</organism>
<gene>
    <name evidence="12" type="primary">MBD4_0</name>
    <name evidence="12" type="ORF">g.75937</name>
</gene>
<feature type="region of interest" description="Disordered" evidence="9">
    <location>
        <begin position="223"/>
        <end position="247"/>
    </location>
</feature>
<evidence type="ECO:0000256" key="3">
    <source>
        <dbReference type="ARBA" id="ARBA00022771"/>
    </source>
</evidence>
<reference evidence="12" key="1">
    <citation type="submission" date="2015-07" db="EMBL/GenBank/DDBJ databases">
        <title>Transcriptome Assembly of Anthurium amnicola.</title>
        <authorList>
            <person name="Suzuki J."/>
        </authorList>
    </citation>
    <scope>NUCLEOTIDE SEQUENCE</scope>
</reference>
<keyword evidence="2" id="KW-0479">Metal-binding</keyword>
<keyword evidence="3" id="KW-0863">Zinc-finger</keyword>
<evidence type="ECO:0000313" key="12">
    <source>
        <dbReference type="EMBL" id="JAT44821.1"/>
    </source>
</evidence>
<dbReference type="EMBL" id="GDJX01023115">
    <property type="protein sequence ID" value="JAT44821.1"/>
    <property type="molecule type" value="Transcribed_RNA"/>
</dbReference>
<proteinExistence type="predicted"/>
<dbReference type="SMART" id="SM00391">
    <property type="entry name" value="MBD"/>
    <property type="match status" value="1"/>
</dbReference>
<evidence type="ECO:0000256" key="6">
    <source>
        <dbReference type="ARBA" id="ARBA00023125"/>
    </source>
</evidence>
<dbReference type="Pfam" id="PF01429">
    <property type="entry name" value="MBD"/>
    <property type="match status" value="1"/>
</dbReference>
<evidence type="ECO:0000256" key="2">
    <source>
        <dbReference type="ARBA" id="ARBA00022723"/>
    </source>
</evidence>
<dbReference type="InterPro" id="IPR011124">
    <property type="entry name" value="Znf_CW"/>
</dbReference>
<dbReference type="SUPFAM" id="SSF54171">
    <property type="entry name" value="DNA-binding domain"/>
    <property type="match status" value="1"/>
</dbReference>
<dbReference type="InterPro" id="IPR001739">
    <property type="entry name" value="Methyl_CpG_DNA-bd"/>
</dbReference>
<dbReference type="PANTHER" id="PTHR12396:SF10">
    <property type="entry name" value="METHYL-CPG-BINDING DOMAIN-CONTAINING PROTEIN 1-RELATED"/>
    <property type="match status" value="1"/>
</dbReference>
<keyword evidence="4" id="KW-0862">Zinc</keyword>
<protein>
    <submittedName>
        <fullName evidence="12">Methyl-CpG-binding domain-containing protein 4</fullName>
    </submittedName>
</protein>
<sequence>RRTGSSPLRGGLVPGGLGSPRSPRRREPVVIPEVSPAPPSRSRRCRENPTMESPQVKNPGKATPLRRKRGSNGGATRSASASSDEKLRRVGEYVLQCAKCFKFRSVPTQEEYEAIRQNFIEDPWVCDRKANVSCDDPADLERDAAVLWIIDKPNLPKTPAGCQRTLIMRKDLSKLDATYVMPNGKRVRSTGDVEKFLEAYPEYKSQFSVCQFSFRVPKIMGGAVPGNSPEKGSASTSKRVKDPRMED</sequence>
<evidence type="ECO:0000256" key="9">
    <source>
        <dbReference type="SAM" id="MobiDB-lite"/>
    </source>
</evidence>
<dbReference type="AlphaFoldDB" id="A0A1D1XR18"/>
<keyword evidence="6" id="KW-0238">DNA-binding</keyword>
<dbReference type="PROSITE" id="PS50982">
    <property type="entry name" value="MBD"/>
    <property type="match status" value="1"/>
</dbReference>
<feature type="domain" description="MBD" evidence="10">
    <location>
        <begin position="148"/>
        <end position="219"/>
    </location>
</feature>
<evidence type="ECO:0000256" key="5">
    <source>
        <dbReference type="ARBA" id="ARBA00023015"/>
    </source>
</evidence>
<dbReference type="GO" id="GO:0003677">
    <property type="term" value="F:DNA binding"/>
    <property type="evidence" value="ECO:0007669"/>
    <property type="project" value="UniProtKB-KW"/>
</dbReference>
<dbReference type="InterPro" id="IPR016177">
    <property type="entry name" value="DNA-bd_dom_sf"/>
</dbReference>
<evidence type="ECO:0000259" key="10">
    <source>
        <dbReference type="PROSITE" id="PS50982"/>
    </source>
</evidence>
<feature type="region of interest" description="Disordered" evidence="9">
    <location>
        <begin position="1"/>
        <end position="85"/>
    </location>
</feature>
<accession>A0A1D1XR18</accession>
<dbReference type="Pfam" id="PF07496">
    <property type="entry name" value="zf-CW"/>
    <property type="match status" value="1"/>
</dbReference>
<evidence type="ECO:0000259" key="11">
    <source>
        <dbReference type="PROSITE" id="PS51050"/>
    </source>
</evidence>
<evidence type="ECO:0000256" key="1">
    <source>
        <dbReference type="ARBA" id="ARBA00004123"/>
    </source>
</evidence>
<dbReference type="PROSITE" id="PS51050">
    <property type="entry name" value="ZF_CW"/>
    <property type="match status" value="1"/>
</dbReference>
<evidence type="ECO:0000256" key="4">
    <source>
        <dbReference type="ARBA" id="ARBA00022833"/>
    </source>
</evidence>